<dbReference type="Gene3D" id="3.90.1300.10">
    <property type="entry name" value="Amidase signature (AS) domain"/>
    <property type="match status" value="1"/>
</dbReference>
<keyword evidence="3" id="KW-1185">Reference proteome</keyword>
<dbReference type="InterPro" id="IPR036928">
    <property type="entry name" value="AS_sf"/>
</dbReference>
<name>A0ABP3A8H7_MYCUL</name>
<feature type="region of interest" description="Disordered" evidence="1">
    <location>
        <begin position="70"/>
        <end position="116"/>
    </location>
</feature>
<proteinExistence type="predicted"/>
<gene>
    <name evidence="2" type="ORF">I551_5830</name>
</gene>
<dbReference type="SUPFAM" id="SSF75304">
    <property type="entry name" value="Amidase signature (AS) enzymes"/>
    <property type="match status" value="1"/>
</dbReference>
<dbReference type="EMBL" id="JAOL01000156">
    <property type="protein sequence ID" value="EUA87728.1"/>
    <property type="molecule type" value="Genomic_DNA"/>
</dbReference>
<evidence type="ECO:0000313" key="2">
    <source>
        <dbReference type="EMBL" id="EUA87728.1"/>
    </source>
</evidence>
<organism evidence="2 3">
    <name type="scientific">Mycobacterium ulcerans str. Harvey</name>
    <dbReference type="NCBI Taxonomy" id="1299332"/>
    <lineage>
        <taxon>Bacteria</taxon>
        <taxon>Bacillati</taxon>
        <taxon>Actinomycetota</taxon>
        <taxon>Actinomycetes</taxon>
        <taxon>Mycobacteriales</taxon>
        <taxon>Mycobacteriaceae</taxon>
        <taxon>Mycobacterium</taxon>
        <taxon>Mycobacterium ulcerans group</taxon>
    </lineage>
</organism>
<comment type="caution">
    <text evidence="2">The sequence shown here is derived from an EMBL/GenBank/DDBJ whole genome shotgun (WGS) entry which is preliminary data.</text>
</comment>
<evidence type="ECO:0008006" key="4">
    <source>
        <dbReference type="Google" id="ProtNLM"/>
    </source>
</evidence>
<evidence type="ECO:0000256" key="1">
    <source>
        <dbReference type="SAM" id="MobiDB-lite"/>
    </source>
</evidence>
<evidence type="ECO:0000313" key="3">
    <source>
        <dbReference type="Proteomes" id="UP000020681"/>
    </source>
</evidence>
<sequence>MVGASGFASGAVSGSGGPRLPTLTDLLYQLASGSVTSVELTRRSLREIEVSQSTLNAFRVVLTESALADAAAADRRRPPGMPRRCWASRSRSRTTSTLPVCRPRSAPRDTSGQPPTTVRLFAV</sequence>
<protein>
    <recommendedName>
        <fullName evidence="4">Amidase family protein</fullName>
    </recommendedName>
</protein>
<reference evidence="2 3" key="1">
    <citation type="submission" date="2014-01" db="EMBL/GenBank/DDBJ databases">
        <authorList>
            <person name="Dobos K."/>
            <person name="Lenaerts A."/>
            <person name="Ordway D."/>
            <person name="DeGroote M.A."/>
            <person name="Parker T."/>
            <person name="Sizemore C."/>
            <person name="Tallon L.J."/>
            <person name="Sadzewicz L.K."/>
            <person name="Sengamalay N."/>
            <person name="Fraser C.M."/>
            <person name="Hine E."/>
            <person name="Shefchek K.A."/>
            <person name="Das S.P."/>
            <person name="Tettelin H."/>
        </authorList>
    </citation>
    <scope>NUCLEOTIDE SEQUENCE [LARGE SCALE GENOMIC DNA]</scope>
    <source>
        <strain evidence="2 3">Harvey</strain>
    </source>
</reference>
<accession>A0ABP3A8H7</accession>
<dbReference type="Proteomes" id="UP000020681">
    <property type="component" value="Unassembled WGS sequence"/>
</dbReference>